<sequence length="258" mass="29320">MELFSCILADWDISLFYNLESIEIGDNCFKSVKTFKINGLDRLETIKIAENSFTQVTNQYVIFELDKAVPAAYRADKSFSITSCPSLKSIVIERYCFADFAGSFELKELPSLTSLKIGVCDTDTCCFLWNSFVIENLPQLEEIELGRWAFSLSLSTKINNLPQLKVLKLGWGAISGSYQSETSKLEMRNLPSLHSITLYGDDNFCDVKELVLENIMNVQNVNIIKDQNSSLFNNLKRISITNVSSKLTDLFKHDKHFQ</sequence>
<dbReference type="SUPFAM" id="SSF52047">
    <property type="entry name" value="RNI-like"/>
    <property type="match status" value="1"/>
</dbReference>
<dbReference type="Proteomes" id="UP000008312">
    <property type="component" value="Unassembled WGS sequence"/>
</dbReference>
<dbReference type="OrthoDB" id="266138at2759"/>
<gene>
    <name evidence="1" type="ORF">GSBLH_T00001216001</name>
</gene>
<dbReference type="EMBL" id="FN668639">
    <property type="protein sequence ID" value="CBK20986.2"/>
    <property type="molecule type" value="Genomic_DNA"/>
</dbReference>
<keyword evidence="2" id="KW-1185">Reference proteome</keyword>
<organism evidence="1">
    <name type="scientific">Blastocystis hominis</name>
    <dbReference type="NCBI Taxonomy" id="12968"/>
    <lineage>
        <taxon>Eukaryota</taxon>
        <taxon>Sar</taxon>
        <taxon>Stramenopiles</taxon>
        <taxon>Bigyra</taxon>
        <taxon>Opalozoa</taxon>
        <taxon>Opalinata</taxon>
        <taxon>Blastocystidae</taxon>
        <taxon>Blastocystis</taxon>
    </lineage>
</organism>
<reference evidence="1" key="1">
    <citation type="submission" date="2010-02" db="EMBL/GenBank/DDBJ databases">
        <title>Sequencing and annotation of the Blastocystis hominis genome.</title>
        <authorList>
            <person name="Wincker P."/>
        </authorList>
    </citation>
    <scope>NUCLEOTIDE SEQUENCE</scope>
    <source>
        <strain evidence="1">Singapore isolate B</strain>
    </source>
</reference>
<dbReference type="InterPro" id="IPR032675">
    <property type="entry name" value="LRR_dom_sf"/>
</dbReference>
<dbReference type="GeneID" id="24918489"/>
<accession>D8LXJ1</accession>
<evidence type="ECO:0000313" key="1">
    <source>
        <dbReference type="EMBL" id="CBK20986.2"/>
    </source>
</evidence>
<name>D8LXJ1_BLAHO</name>
<dbReference type="InParanoid" id="D8LXJ1"/>
<dbReference type="AlphaFoldDB" id="D8LXJ1"/>
<protein>
    <submittedName>
        <fullName evidence="1">Uncharacterized protein</fullName>
    </submittedName>
</protein>
<dbReference type="RefSeq" id="XP_012895034.1">
    <property type="nucleotide sequence ID" value="XM_013039580.1"/>
</dbReference>
<dbReference type="Gene3D" id="3.80.10.10">
    <property type="entry name" value="Ribonuclease Inhibitor"/>
    <property type="match status" value="1"/>
</dbReference>
<evidence type="ECO:0000313" key="2">
    <source>
        <dbReference type="Proteomes" id="UP000008312"/>
    </source>
</evidence>
<proteinExistence type="predicted"/>